<dbReference type="RefSeq" id="WP_344007318.1">
    <property type="nucleotide sequence ID" value="NZ_BAAAGU010000092.1"/>
</dbReference>
<feature type="compositionally biased region" description="Low complexity" evidence="1">
    <location>
        <begin position="208"/>
        <end position="219"/>
    </location>
</feature>
<evidence type="ECO:0000313" key="4">
    <source>
        <dbReference type="Proteomes" id="UP001500724"/>
    </source>
</evidence>
<accession>A0ABN1HW24</accession>
<evidence type="ECO:0000259" key="2">
    <source>
        <dbReference type="Pfam" id="PF13111"/>
    </source>
</evidence>
<dbReference type="Pfam" id="PF13111">
    <property type="entry name" value="pPIWI_RE_X"/>
    <property type="match status" value="1"/>
</dbReference>
<feature type="compositionally biased region" description="Basic and acidic residues" evidence="1">
    <location>
        <begin position="1"/>
        <end position="10"/>
    </location>
</feature>
<gene>
    <name evidence="3" type="ORF">GCM10009535_57500</name>
</gene>
<protein>
    <recommendedName>
        <fullName evidence="2">pPIWI-RE module N-terminal domain-containing protein</fullName>
    </recommendedName>
</protein>
<dbReference type="EMBL" id="BAAAGU010000092">
    <property type="protein sequence ID" value="GAA0670215.1"/>
    <property type="molecule type" value="Genomic_DNA"/>
</dbReference>
<feature type="region of interest" description="Disordered" evidence="1">
    <location>
        <begin position="175"/>
        <end position="219"/>
    </location>
</feature>
<evidence type="ECO:0000313" key="3">
    <source>
        <dbReference type="EMBL" id="GAA0670215.1"/>
    </source>
</evidence>
<evidence type="ECO:0000256" key="1">
    <source>
        <dbReference type="SAM" id="MobiDB-lite"/>
    </source>
</evidence>
<feature type="region of interest" description="Disordered" evidence="1">
    <location>
        <begin position="1"/>
        <end position="30"/>
    </location>
</feature>
<name>A0ABN1HW24_9ACTN</name>
<reference evidence="3 4" key="1">
    <citation type="journal article" date="2019" name="Int. J. Syst. Evol. Microbiol.">
        <title>The Global Catalogue of Microorganisms (GCM) 10K type strain sequencing project: providing services to taxonomists for standard genome sequencing and annotation.</title>
        <authorList>
            <consortium name="The Broad Institute Genomics Platform"/>
            <consortium name="The Broad Institute Genome Sequencing Center for Infectious Disease"/>
            <person name="Wu L."/>
            <person name="Ma J."/>
        </authorList>
    </citation>
    <scope>NUCLEOTIDE SEQUENCE [LARGE SCALE GENOMIC DNA]</scope>
    <source>
        <strain evidence="3 4">JCM 10367</strain>
    </source>
</reference>
<sequence>MVRAERDRHARTTGWGRGAHPDAGWETRLEGHDGRDTLAALLRLDGDGPQPLSSLLHRDPMGRVTGPRWAFRVAGWRLAGMLADQPLPLDESLPALRFRVDSGGDLLAWQVPLVHERTWIDEESGKRRRIAGYAMERIRIEVEAAPGGKCLVAHLSARISRVATHYKGIRNVLLRHPVNPAPGGRRARTGSCSPRPSPTAGRRHRSSRPAASAACPSRP</sequence>
<dbReference type="Proteomes" id="UP001500724">
    <property type="component" value="Unassembled WGS sequence"/>
</dbReference>
<feature type="compositionally biased region" description="Basic and acidic residues" evidence="1">
    <location>
        <begin position="19"/>
        <end position="30"/>
    </location>
</feature>
<organism evidence="3 4">
    <name type="scientific">Streptomyces thermocarboxydovorans</name>
    <dbReference type="NCBI Taxonomy" id="59298"/>
    <lineage>
        <taxon>Bacteria</taxon>
        <taxon>Bacillati</taxon>
        <taxon>Actinomycetota</taxon>
        <taxon>Actinomycetes</taxon>
        <taxon>Kitasatosporales</taxon>
        <taxon>Streptomycetaceae</taxon>
        <taxon>Streptomyces</taxon>
    </lineage>
</organism>
<comment type="caution">
    <text evidence="3">The sequence shown here is derived from an EMBL/GenBank/DDBJ whole genome shotgun (WGS) entry which is preliminary data.</text>
</comment>
<feature type="domain" description="pPIWI-RE module N-terminal" evidence="2">
    <location>
        <begin position="25"/>
        <end position="178"/>
    </location>
</feature>
<dbReference type="InterPro" id="IPR025085">
    <property type="entry name" value="pPIWI_RE_X"/>
</dbReference>
<keyword evidence="4" id="KW-1185">Reference proteome</keyword>
<proteinExistence type="predicted"/>